<dbReference type="GeneID" id="16193591"/>
<evidence type="ECO:0000313" key="2">
    <source>
        <dbReference type="EMBL" id="AGM11977.1"/>
    </source>
</evidence>
<organism evidence="2 3">
    <name type="scientific">Haloarcula californiae tailed virus 1</name>
    <dbReference type="NCBI Taxonomy" id="1273746"/>
    <lineage>
        <taxon>Viruses</taxon>
        <taxon>Duplodnaviria</taxon>
        <taxon>Heunggongvirae</taxon>
        <taxon>Uroviricota</taxon>
        <taxon>Caudoviricetes</taxon>
        <taxon>Thumleimavirales</taxon>
        <taxon>Druskaviridae</taxon>
        <taxon>Hacavirus</taxon>
        <taxon>Hacavirus italiense</taxon>
        <taxon>Hacavirus HCTV1</taxon>
    </lineage>
</organism>
<proteinExistence type="predicted"/>
<dbReference type="Proteomes" id="UP000202086">
    <property type="component" value="Segment"/>
</dbReference>
<evidence type="ECO:0000256" key="1">
    <source>
        <dbReference type="SAM" id="MobiDB-lite"/>
    </source>
</evidence>
<dbReference type="KEGG" id="vg:16193591"/>
<feature type="region of interest" description="Disordered" evidence="1">
    <location>
        <begin position="49"/>
        <end position="82"/>
    </location>
</feature>
<gene>
    <name evidence="2" type="primary">118</name>
    <name evidence="2" type="ORF">DNAM5_118</name>
</gene>
<dbReference type="EMBL" id="KC292029">
    <property type="protein sequence ID" value="AGM11977.1"/>
    <property type="molecule type" value="Genomic_DNA"/>
</dbReference>
<name>R4TML5_9CAUD</name>
<accession>R4TML5</accession>
<keyword evidence="3" id="KW-1185">Reference proteome</keyword>
<reference evidence="2 3" key="1">
    <citation type="submission" date="2012-12" db="EMBL/GenBank/DDBJ databases">
        <authorList>
            <person name="Sencilo A."/>
            <person name="Jacobs-Sera D."/>
            <person name="Russell D.A."/>
            <person name="Ko C."/>
            <person name="Atanasova N."/>
            <person name="Osterlund E."/>
            <person name="Oksanen H.M."/>
            <person name="Bamford D.H."/>
            <person name="Hatfull G.F."/>
            <person name="Roine E."/>
            <person name="Hendrix R.W."/>
        </authorList>
    </citation>
    <scope>NUCLEOTIDE SEQUENCE [LARGE SCALE GENOMIC DNA]</scope>
</reference>
<sequence>MANVKSSNGGDPTKAVIQGLEAEVDELTRDAIDLWFKESQEWLRDAERNRSELGRTSGSEGRANNALGEIAQTAQPPTWNEDEQRWEFSYTHEGAVFQEFGAKPHEIRAKKAEVLAFEWPDAPEEVKEQFEHTEGDLVFFESVNHPGIPAIGFVRYGRDVAKRELETAGYDVTEWESGGDQS</sequence>
<evidence type="ECO:0000313" key="3">
    <source>
        <dbReference type="Proteomes" id="UP000202086"/>
    </source>
</evidence>
<dbReference type="RefSeq" id="YP_008059679.1">
    <property type="nucleotide sequence ID" value="NC_021330.1"/>
</dbReference>
<protein>
    <submittedName>
        <fullName evidence="2">Uncharacterized protein</fullName>
    </submittedName>
</protein>